<reference evidence="3" key="1">
    <citation type="submission" date="2023-05" db="EMBL/GenBank/DDBJ databases">
        <title>Whole genome sequence of Commensalibacter sp.</title>
        <authorList>
            <person name="Charoenyingcharoen P."/>
            <person name="Yukphan P."/>
        </authorList>
    </citation>
    <scope>NUCLEOTIDE SEQUENCE</scope>
    <source>
        <strain evidence="3">TBRC 16381</strain>
    </source>
</reference>
<dbReference type="InterPro" id="IPR015168">
    <property type="entry name" value="SsuA/THI5"/>
</dbReference>
<evidence type="ECO:0000259" key="2">
    <source>
        <dbReference type="Pfam" id="PF09084"/>
    </source>
</evidence>
<dbReference type="EMBL" id="JASBAO010000001">
    <property type="protein sequence ID" value="MDI2091738.1"/>
    <property type="molecule type" value="Genomic_DNA"/>
</dbReference>
<comment type="caution">
    <text evidence="3">The sequence shown here is derived from an EMBL/GenBank/DDBJ whole genome shotgun (WGS) entry which is preliminary data.</text>
</comment>
<dbReference type="RefSeq" id="WP_281448823.1">
    <property type="nucleotide sequence ID" value="NZ_JASBAO010000001.1"/>
</dbReference>
<dbReference type="SUPFAM" id="SSF53850">
    <property type="entry name" value="Periplasmic binding protein-like II"/>
    <property type="match status" value="1"/>
</dbReference>
<accession>A0ABT6Q3P0</accession>
<name>A0ABT6Q3P0_9PROT</name>
<dbReference type="Pfam" id="PF09084">
    <property type="entry name" value="NMT1"/>
    <property type="match status" value="1"/>
</dbReference>
<dbReference type="PANTHER" id="PTHR31528">
    <property type="entry name" value="4-AMINO-5-HYDROXYMETHYL-2-METHYLPYRIMIDINE PHOSPHATE SYNTHASE THI11-RELATED"/>
    <property type="match status" value="1"/>
</dbReference>
<gene>
    <name evidence="3" type="ORF">QJV27_10220</name>
</gene>
<protein>
    <submittedName>
        <fullName evidence="3">ABC transporter substrate-binding protein</fullName>
    </submittedName>
</protein>
<keyword evidence="4" id="KW-1185">Reference proteome</keyword>
<evidence type="ECO:0000313" key="3">
    <source>
        <dbReference type="EMBL" id="MDI2091738.1"/>
    </source>
</evidence>
<dbReference type="Proteomes" id="UP001431634">
    <property type="component" value="Unassembled WGS sequence"/>
</dbReference>
<evidence type="ECO:0000313" key="4">
    <source>
        <dbReference type="Proteomes" id="UP001431634"/>
    </source>
</evidence>
<keyword evidence="1" id="KW-0732">Signal</keyword>
<dbReference type="PANTHER" id="PTHR31528:SF3">
    <property type="entry name" value="THIAMINE BIOSYNTHESIS PROTEIN HI_0357-RELATED"/>
    <property type="match status" value="1"/>
</dbReference>
<proteinExistence type="predicted"/>
<organism evidence="3 4">
    <name type="scientific">Commensalibacter oyaizuii</name>
    <dbReference type="NCBI Taxonomy" id="3043873"/>
    <lineage>
        <taxon>Bacteria</taxon>
        <taxon>Pseudomonadati</taxon>
        <taxon>Pseudomonadota</taxon>
        <taxon>Alphaproteobacteria</taxon>
        <taxon>Acetobacterales</taxon>
        <taxon>Acetobacteraceae</taxon>
    </lineage>
</organism>
<evidence type="ECO:0000256" key="1">
    <source>
        <dbReference type="SAM" id="SignalP"/>
    </source>
</evidence>
<feature type="chain" id="PRO_5046980941" evidence="1">
    <location>
        <begin position="28"/>
        <end position="317"/>
    </location>
</feature>
<dbReference type="InterPro" id="IPR027939">
    <property type="entry name" value="NMT1/THI5"/>
</dbReference>
<feature type="domain" description="SsuA/THI5-like" evidence="2">
    <location>
        <begin position="40"/>
        <end position="249"/>
    </location>
</feature>
<sequence length="317" mass="35090">MNILNIFRLFAALFICIGCLSSTRVSANDKVTVILDWFLNAGHQSLLAAQYSGAFQRHGLDVELIAPADPGTPPRLVAAGQADMAISYPIQLGMMVDQHIPLVQVGSLLNQPLDVLITNDRIKSIKDLKGKKIGVSVAGDERAVLGTILQSAGLKLSDVQLINVNFQLEQALMTGAVDAIIGANRNYELIDLQQRNVQVSTFYPEKYGIPAYDELIFITRPDYAKDPKIARFMQALKEGGEYLKLHPDEIFDKAVKDHPELNTELNKAAWQATLPLIAVNPGKIEFNRIRGFMSYLFNKGVIHQLRPMTDYGVQTSQ</sequence>
<dbReference type="Gene3D" id="3.40.190.10">
    <property type="entry name" value="Periplasmic binding protein-like II"/>
    <property type="match status" value="2"/>
</dbReference>
<feature type="signal peptide" evidence="1">
    <location>
        <begin position="1"/>
        <end position="27"/>
    </location>
</feature>